<dbReference type="Proteomes" id="UP000626092">
    <property type="component" value="Unassembled WGS sequence"/>
</dbReference>
<dbReference type="PANTHER" id="PTHR31407">
    <property type="match status" value="1"/>
</dbReference>
<dbReference type="Pfam" id="PF01789">
    <property type="entry name" value="PsbP"/>
    <property type="match status" value="2"/>
</dbReference>
<dbReference type="InterPro" id="IPR016123">
    <property type="entry name" value="Mog1/PsbP_a/b/a-sand"/>
</dbReference>
<dbReference type="EMBL" id="WJXA01000001">
    <property type="protein sequence ID" value="KAF7153989.1"/>
    <property type="molecule type" value="Genomic_DNA"/>
</dbReference>
<name>A0A834LZL0_RHOSS</name>
<dbReference type="GO" id="GO:0005509">
    <property type="term" value="F:calcium ion binding"/>
    <property type="evidence" value="ECO:0007669"/>
    <property type="project" value="InterPro"/>
</dbReference>
<evidence type="ECO:0000313" key="2">
    <source>
        <dbReference type="EMBL" id="KAF7153989.1"/>
    </source>
</evidence>
<dbReference type="AlphaFoldDB" id="A0A834LZL0"/>
<dbReference type="InterPro" id="IPR002683">
    <property type="entry name" value="PsbP_C"/>
</dbReference>
<protein>
    <recommendedName>
        <fullName evidence="1">PsbP C-terminal domain-containing protein</fullName>
    </recommendedName>
</protein>
<dbReference type="GO" id="GO:0009654">
    <property type="term" value="C:photosystem II oxygen evolving complex"/>
    <property type="evidence" value="ECO:0007669"/>
    <property type="project" value="InterPro"/>
</dbReference>
<feature type="domain" description="PsbP C-terminal" evidence="1">
    <location>
        <begin position="208"/>
        <end position="294"/>
    </location>
</feature>
<dbReference type="SUPFAM" id="SSF55724">
    <property type="entry name" value="Mog1p/PsbP-like"/>
    <property type="match status" value="2"/>
</dbReference>
<dbReference type="GO" id="GO:0015979">
    <property type="term" value="P:photosynthesis"/>
    <property type="evidence" value="ECO:0007669"/>
    <property type="project" value="InterPro"/>
</dbReference>
<dbReference type="Gene3D" id="3.40.1000.10">
    <property type="entry name" value="Mog1/PsbP, alpha/beta/alpha sandwich"/>
    <property type="match status" value="2"/>
</dbReference>
<proteinExistence type="predicted"/>
<sequence>MSITSKFLPLHLSFPNPKFPFPTPSPRPLSHPKPLTIRCAKKRQRTGNLRYPSEKKKLKSKQKTQIDEADKFEGFRRLYKLGVPVHRDPGKDFLGVSYALLEQIAKALKFPVQKAGATVLFEEPNKATNNLGIVVSPVRLTKLEEFGSPQFVADKLIQVEKRKRAFLVNQLDQGGPNVFALVQIGLFIHIHDSDLCACNFEAVLYIHKFLNMQESTKDADIIGISERSGNGGLQVYEFEYKLDSTRGGMKRIFTAVFVASKKLYILNIAHSDKPEGPLDMHRKRLLEQVLHSFDAAL</sequence>
<evidence type="ECO:0000259" key="1">
    <source>
        <dbReference type="Pfam" id="PF01789"/>
    </source>
</evidence>
<dbReference type="OrthoDB" id="2020701at2759"/>
<reference evidence="2" key="1">
    <citation type="submission" date="2019-11" db="EMBL/GenBank/DDBJ databases">
        <authorList>
            <person name="Liu Y."/>
            <person name="Hou J."/>
            <person name="Li T.-Q."/>
            <person name="Guan C.-H."/>
            <person name="Wu X."/>
            <person name="Wu H.-Z."/>
            <person name="Ling F."/>
            <person name="Zhang R."/>
            <person name="Shi X.-G."/>
            <person name="Ren J.-P."/>
            <person name="Chen E.-F."/>
            <person name="Sun J.-M."/>
        </authorList>
    </citation>
    <scope>NUCLEOTIDE SEQUENCE</scope>
    <source>
        <strain evidence="2">Adult_tree_wgs_1</strain>
        <tissue evidence="2">Leaves</tissue>
    </source>
</reference>
<feature type="domain" description="PsbP C-terminal" evidence="1">
    <location>
        <begin position="113"/>
        <end position="163"/>
    </location>
</feature>
<accession>A0A834LZL0</accession>
<evidence type="ECO:0000313" key="3">
    <source>
        <dbReference type="Proteomes" id="UP000626092"/>
    </source>
</evidence>
<gene>
    <name evidence="2" type="ORF">RHSIM_Rhsim01G0141500</name>
</gene>
<dbReference type="GO" id="GO:0019898">
    <property type="term" value="C:extrinsic component of membrane"/>
    <property type="evidence" value="ECO:0007669"/>
    <property type="project" value="InterPro"/>
</dbReference>
<comment type="caution">
    <text evidence="2">The sequence shown here is derived from an EMBL/GenBank/DDBJ whole genome shotgun (WGS) entry which is preliminary data.</text>
</comment>
<dbReference type="PANTHER" id="PTHR31407:SF3">
    <property type="entry name" value="PSBP DOMAIN-CONTAINING PROTEIN 2, CHLOROPLASTIC"/>
    <property type="match status" value="1"/>
</dbReference>
<organism evidence="2 3">
    <name type="scientific">Rhododendron simsii</name>
    <name type="common">Sims's rhododendron</name>
    <dbReference type="NCBI Taxonomy" id="118357"/>
    <lineage>
        <taxon>Eukaryota</taxon>
        <taxon>Viridiplantae</taxon>
        <taxon>Streptophyta</taxon>
        <taxon>Embryophyta</taxon>
        <taxon>Tracheophyta</taxon>
        <taxon>Spermatophyta</taxon>
        <taxon>Magnoliopsida</taxon>
        <taxon>eudicotyledons</taxon>
        <taxon>Gunneridae</taxon>
        <taxon>Pentapetalae</taxon>
        <taxon>asterids</taxon>
        <taxon>Ericales</taxon>
        <taxon>Ericaceae</taxon>
        <taxon>Ericoideae</taxon>
        <taxon>Rhodoreae</taxon>
        <taxon>Rhododendron</taxon>
    </lineage>
</organism>
<keyword evidence="3" id="KW-1185">Reference proteome</keyword>